<name>A0ABT7PPE3_9BACT</name>
<comment type="caution">
    <text evidence="1">The sequence shown here is derived from an EMBL/GenBank/DDBJ whole genome shotgun (WGS) entry which is preliminary data.</text>
</comment>
<reference evidence="1 2" key="1">
    <citation type="submission" date="2023-06" db="EMBL/GenBank/DDBJ databases">
        <title>Roseiconus lacunae JC819 isolated from Gulf of Mannar region, Tamil Nadu.</title>
        <authorList>
            <person name="Pk S."/>
            <person name="Ch S."/>
            <person name="Ch V.R."/>
        </authorList>
    </citation>
    <scope>NUCLEOTIDE SEQUENCE [LARGE SCALE GENOMIC DNA]</scope>
    <source>
        <strain evidence="1 2">JC819</strain>
    </source>
</reference>
<evidence type="ECO:0000313" key="1">
    <source>
        <dbReference type="EMBL" id="MDM4018176.1"/>
    </source>
</evidence>
<organism evidence="1 2">
    <name type="scientific">Roseiconus lacunae</name>
    <dbReference type="NCBI Taxonomy" id="2605694"/>
    <lineage>
        <taxon>Bacteria</taxon>
        <taxon>Pseudomonadati</taxon>
        <taxon>Planctomycetota</taxon>
        <taxon>Planctomycetia</taxon>
        <taxon>Pirellulales</taxon>
        <taxon>Pirellulaceae</taxon>
        <taxon>Roseiconus</taxon>
    </lineage>
</organism>
<accession>A0ABT7PPE3</accession>
<gene>
    <name evidence="1" type="ORF">QTN89_22190</name>
</gene>
<dbReference type="EMBL" id="JASZZN010000019">
    <property type="protein sequence ID" value="MDM4018176.1"/>
    <property type="molecule type" value="Genomic_DNA"/>
</dbReference>
<sequence>MTITTEAIEETKFDKLSDVQDWIQDTAGHLNRVAINGVLDSGAEFVDDEYLGDGDTMLRFNDRGMRALCRLVGFRFDQLSKLETPGLSTAVVNDLLQQNDIRERLSESEFVIDDRSMTVIGAVSGSYVSYDNARFLGDIQQFLDSVKQNEPTEFQEGYVVNTELTVRFCSTKRHGEIKGLGGAGSDLSKIGMEFHNSMVGTSSVRVNFFLHRLACANGMMVPAGKSVNRIHHSGNERTFDKRLKHRFAELLRKLDGMQEMLQTLGAMPLVPERLVSHEEVCKQLFDVIPATKRTICDGEDLEFEYSPKSTPDDKRKIKIEHDAKVVSFIPEYFGGEHCAGVFDSDYRDDATVFDLINVFTEYAKTKPPSERLAIEERSGRLAKFISDNKKKL</sequence>
<dbReference type="RefSeq" id="WP_289165854.1">
    <property type="nucleotide sequence ID" value="NZ_JASZZN010000019.1"/>
</dbReference>
<dbReference type="Proteomes" id="UP001239462">
    <property type="component" value="Unassembled WGS sequence"/>
</dbReference>
<keyword evidence="2" id="KW-1185">Reference proteome</keyword>
<proteinExistence type="predicted"/>
<dbReference type="Pfam" id="PF06067">
    <property type="entry name" value="DUF932"/>
    <property type="match status" value="1"/>
</dbReference>
<evidence type="ECO:0000313" key="2">
    <source>
        <dbReference type="Proteomes" id="UP001239462"/>
    </source>
</evidence>
<dbReference type="InterPro" id="IPR026325">
    <property type="entry name" value="DUF932"/>
</dbReference>
<protein>
    <submittedName>
        <fullName evidence="1">DUF932 domain-containing protein</fullName>
    </submittedName>
</protein>